<evidence type="ECO:0000256" key="3">
    <source>
        <dbReference type="ARBA" id="ARBA00022832"/>
    </source>
</evidence>
<dbReference type="Gene3D" id="3.90.226.10">
    <property type="entry name" value="2-enoyl-CoA Hydratase, Chain A, domain 1"/>
    <property type="match status" value="1"/>
</dbReference>
<name>A0A9Q0S6A4_9DIPT</name>
<organism evidence="11 12">
    <name type="scientific">Pseudolycoriella hygida</name>
    <dbReference type="NCBI Taxonomy" id="35572"/>
    <lineage>
        <taxon>Eukaryota</taxon>
        <taxon>Metazoa</taxon>
        <taxon>Ecdysozoa</taxon>
        <taxon>Arthropoda</taxon>
        <taxon>Hexapoda</taxon>
        <taxon>Insecta</taxon>
        <taxon>Pterygota</taxon>
        <taxon>Neoptera</taxon>
        <taxon>Endopterygota</taxon>
        <taxon>Diptera</taxon>
        <taxon>Nematocera</taxon>
        <taxon>Sciaroidea</taxon>
        <taxon>Sciaridae</taxon>
        <taxon>Pseudolycoriella</taxon>
    </lineage>
</organism>
<evidence type="ECO:0000256" key="7">
    <source>
        <dbReference type="ARBA" id="ARBA00047613"/>
    </source>
</evidence>
<dbReference type="InterPro" id="IPR006108">
    <property type="entry name" value="3HC_DH_C"/>
</dbReference>
<feature type="domain" description="PPIase FKBP-type" evidence="10">
    <location>
        <begin position="688"/>
        <end position="772"/>
    </location>
</feature>
<evidence type="ECO:0000256" key="1">
    <source>
        <dbReference type="ARBA" id="ARBA00000469"/>
    </source>
</evidence>
<evidence type="ECO:0000256" key="4">
    <source>
        <dbReference type="ARBA" id="ARBA00023002"/>
    </source>
</evidence>
<evidence type="ECO:0000256" key="8">
    <source>
        <dbReference type="ARBA" id="ARBA00048361"/>
    </source>
</evidence>
<evidence type="ECO:0000313" key="11">
    <source>
        <dbReference type="EMBL" id="KAJ6644965.1"/>
    </source>
</evidence>
<evidence type="ECO:0000256" key="6">
    <source>
        <dbReference type="ARBA" id="ARBA00023098"/>
    </source>
</evidence>
<dbReference type="PROSITE" id="PS50059">
    <property type="entry name" value="FKBP_PPIASE"/>
    <property type="match status" value="1"/>
</dbReference>
<reference evidence="11" key="1">
    <citation type="submission" date="2022-07" db="EMBL/GenBank/DDBJ databases">
        <authorList>
            <person name="Trinca V."/>
            <person name="Uliana J.V.C."/>
            <person name="Torres T.T."/>
            <person name="Ward R.J."/>
            <person name="Monesi N."/>
        </authorList>
    </citation>
    <scope>NUCLEOTIDE SEQUENCE</scope>
    <source>
        <strain evidence="11">HSMRA1968</strain>
        <tissue evidence="11">Whole embryos</tissue>
    </source>
</reference>
<evidence type="ECO:0000313" key="12">
    <source>
        <dbReference type="Proteomes" id="UP001151699"/>
    </source>
</evidence>
<dbReference type="InterPro" id="IPR036291">
    <property type="entry name" value="NAD(P)-bd_dom_sf"/>
</dbReference>
<dbReference type="PANTHER" id="PTHR48075">
    <property type="entry name" value="3-HYDROXYACYL-COA DEHYDROGENASE FAMILY PROTEIN"/>
    <property type="match status" value="1"/>
</dbReference>
<dbReference type="SUPFAM" id="SSF51735">
    <property type="entry name" value="NAD(P)-binding Rossmann-fold domains"/>
    <property type="match status" value="1"/>
</dbReference>
<keyword evidence="9" id="KW-0413">Isomerase</keyword>
<proteinExistence type="predicted"/>
<dbReference type="CDD" id="cd06558">
    <property type="entry name" value="crotonase-like"/>
    <property type="match status" value="1"/>
</dbReference>
<dbReference type="GO" id="GO:0003755">
    <property type="term" value="F:peptidyl-prolyl cis-trans isomerase activity"/>
    <property type="evidence" value="ECO:0007669"/>
    <property type="project" value="UniProtKB-KW"/>
</dbReference>
<dbReference type="Pfam" id="PF00254">
    <property type="entry name" value="FKBP_C"/>
    <property type="match status" value="1"/>
</dbReference>
<dbReference type="GO" id="GO:0006635">
    <property type="term" value="P:fatty acid beta-oxidation"/>
    <property type="evidence" value="ECO:0007669"/>
    <property type="project" value="UniProtKB-ARBA"/>
</dbReference>
<keyword evidence="12" id="KW-1185">Reference proteome</keyword>
<dbReference type="EC" id="5.2.1.8" evidence="9"/>
<dbReference type="Proteomes" id="UP001151699">
    <property type="component" value="Chromosome A"/>
</dbReference>
<dbReference type="InterPro" id="IPR001753">
    <property type="entry name" value="Enoyl-CoA_hydra/iso"/>
</dbReference>
<dbReference type="GO" id="GO:0003857">
    <property type="term" value="F:(3S)-3-hydroxyacyl-CoA dehydrogenase (NAD+) activity"/>
    <property type="evidence" value="ECO:0007669"/>
    <property type="project" value="UniProtKB-ARBA"/>
</dbReference>
<dbReference type="SUPFAM" id="SSF48179">
    <property type="entry name" value="6-phosphogluconate dehydrogenase C-terminal domain-like"/>
    <property type="match status" value="1"/>
</dbReference>
<keyword evidence="9" id="KW-0697">Rotamase</keyword>
<dbReference type="Gene3D" id="3.40.50.720">
    <property type="entry name" value="NAD(P)-binding Rossmann-like Domain"/>
    <property type="match status" value="1"/>
</dbReference>
<evidence type="ECO:0000259" key="10">
    <source>
        <dbReference type="PROSITE" id="PS50059"/>
    </source>
</evidence>
<accession>A0A9Q0S6A4</accession>
<protein>
    <recommendedName>
        <fullName evidence="9">peptidylprolyl isomerase</fullName>
        <ecNumber evidence="9">5.2.1.8</ecNumber>
    </recommendedName>
</protein>
<dbReference type="Gene3D" id="1.10.1040.50">
    <property type="match status" value="1"/>
</dbReference>
<keyword evidence="3" id="KW-0276">Fatty acid metabolism</keyword>
<keyword evidence="6" id="KW-0443">Lipid metabolism</keyword>
<comment type="catalytic activity">
    <reaction evidence="7">
        <text>(3S)-hydroxyhexadecanoyl-CoA + NAD(+) = 3-oxohexadecanoyl-CoA + NADH + H(+)</text>
        <dbReference type="Rhea" id="RHEA:31159"/>
        <dbReference type="ChEBI" id="CHEBI:15378"/>
        <dbReference type="ChEBI" id="CHEBI:57349"/>
        <dbReference type="ChEBI" id="CHEBI:57540"/>
        <dbReference type="ChEBI" id="CHEBI:57945"/>
        <dbReference type="ChEBI" id="CHEBI:62613"/>
    </reaction>
    <physiologicalReaction direction="left-to-right" evidence="7">
        <dbReference type="Rhea" id="RHEA:31160"/>
    </physiologicalReaction>
</comment>
<dbReference type="InterPro" id="IPR006176">
    <property type="entry name" value="3-OHacyl-CoA_DH_NAD-bd"/>
</dbReference>
<evidence type="ECO:0000256" key="5">
    <source>
        <dbReference type="ARBA" id="ARBA00023027"/>
    </source>
</evidence>
<gene>
    <name evidence="11" type="ORF">Bhyg_00162</name>
</gene>
<dbReference type="Pfam" id="PF00725">
    <property type="entry name" value="3HCDH"/>
    <property type="match status" value="1"/>
</dbReference>
<comment type="pathway">
    <text evidence="2">Lipid metabolism; fatty acid beta-oxidation.</text>
</comment>
<dbReference type="GO" id="GO:0070403">
    <property type="term" value="F:NAD+ binding"/>
    <property type="evidence" value="ECO:0007669"/>
    <property type="project" value="InterPro"/>
</dbReference>
<comment type="catalytic activity">
    <reaction evidence="1">
        <text>(3S)-hydroxyhexadecanoyl-CoA = (2E)-hexadecenoyl-CoA + H2O</text>
        <dbReference type="Rhea" id="RHEA:31163"/>
        <dbReference type="ChEBI" id="CHEBI:15377"/>
        <dbReference type="ChEBI" id="CHEBI:61526"/>
        <dbReference type="ChEBI" id="CHEBI:62613"/>
    </reaction>
    <physiologicalReaction direction="right-to-left" evidence="1">
        <dbReference type="Rhea" id="RHEA:31165"/>
    </physiologicalReaction>
</comment>
<dbReference type="Pfam" id="PF00378">
    <property type="entry name" value="ECH_1"/>
    <property type="match status" value="1"/>
</dbReference>
<dbReference type="EMBL" id="WJQU01000001">
    <property type="protein sequence ID" value="KAJ6644965.1"/>
    <property type="molecule type" value="Genomic_DNA"/>
</dbReference>
<keyword evidence="5" id="KW-0520">NAD</keyword>
<dbReference type="InterPro" id="IPR001179">
    <property type="entry name" value="PPIase_FKBP_dom"/>
</dbReference>
<dbReference type="SUPFAM" id="SSF54534">
    <property type="entry name" value="FKBP-like"/>
    <property type="match status" value="1"/>
</dbReference>
<dbReference type="Pfam" id="PF02737">
    <property type="entry name" value="3HCDH_N"/>
    <property type="match status" value="1"/>
</dbReference>
<dbReference type="OrthoDB" id="448450at2759"/>
<evidence type="ECO:0000256" key="2">
    <source>
        <dbReference type="ARBA" id="ARBA00005005"/>
    </source>
</evidence>
<evidence type="ECO:0000256" key="9">
    <source>
        <dbReference type="PROSITE-ProRule" id="PRU00277"/>
    </source>
</evidence>
<dbReference type="SUPFAM" id="SSF52096">
    <property type="entry name" value="ClpP/crotonase"/>
    <property type="match status" value="1"/>
</dbReference>
<dbReference type="PANTHER" id="PTHR48075:SF7">
    <property type="entry name" value="3-HYDROXYACYL-COA DEHYDROGENASE-RELATED"/>
    <property type="match status" value="1"/>
</dbReference>
<keyword evidence="4" id="KW-0560">Oxidoreductase</keyword>
<dbReference type="Gene3D" id="3.10.50.40">
    <property type="match status" value="1"/>
</dbReference>
<dbReference type="AlphaFoldDB" id="A0A9Q0S6A4"/>
<dbReference type="InterPro" id="IPR029045">
    <property type="entry name" value="ClpP/crotonase-like_dom_sf"/>
</dbReference>
<comment type="caution">
    <text evidence="11">The sequence shown here is derived from an EMBL/GenBank/DDBJ whole genome shotgun (WGS) entry which is preliminary data.</text>
</comment>
<comment type="catalytic activity">
    <reaction evidence="8">
        <text>(3S)-hydroxydecanoyl-CoA + NAD(+) = 3-oxodecanoyl-CoA + NADH + H(+)</text>
        <dbReference type="Rhea" id="RHEA:31187"/>
        <dbReference type="ChEBI" id="CHEBI:15378"/>
        <dbReference type="ChEBI" id="CHEBI:57540"/>
        <dbReference type="ChEBI" id="CHEBI:57945"/>
        <dbReference type="ChEBI" id="CHEBI:62548"/>
        <dbReference type="ChEBI" id="CHEBI:62616"/>
    </reaction>
    <physiologicalReaction direction="left-to-right" evidence="8">
        <dbReference type="Rhea" id="RHEA:31188"/>
    </physiologicalReaction>
</comment>
<dbReference type="InterPro" id="IPR046357">
    <property type="entry name" value="PPIase_dom_sf"/>
</dbReference>
<dbReference type="InterPro" id="IPR008927">
    <property type="entry name" value="6-PGluconate_DH-like_C_sf"/>
</dbReference>
<comment type="catalytic activity">
    <reaction evidence="9">
        <text>[protein]-peptidylproline (omega=180) = [protein]-peptidylproline (omega=0)</text>
        <dbReference type="Rhea" id="RHEA:16237"/>
        <dbReference type="Rhea" id="RHEA-COMP:10747"/>
        <dbReference type="Rhea" id="RHEA-COMP:10748"/>
        <dbReference type="ChEBI" id="CHEBI:83833"/>
        <dbReference type="ChEBI" id="CHEBI:83834"/>
        <dbReference type="EC" id="5.2.1.8"/>
    </reaction>
</comment>
<sequence length="891" mass="100079">MTQTTIDKVCVIGSGVMGSAIAALIANSSCQVVLLDIVSNDPGGRNAILKKAMENLKHQRPDPLSHFSKLDFIKIGNLEDDLQLISECDIIIEAVVEKIEVKHQLYNKIIPYLKDNAILASNTSTIPLKKLKAGMADSIKSRFIITHFFNPPRYMELLELVLDSEVNSAIIDKIAKFLTINLGKTIIKSNDTPGFIANRIGCYLLELVVRKAIKDDLNPVIIDKIFTNLFKLPNTGIFGLYDLIGHDVMKLISSSLVKSLPTHDNYQEIYLPTLLLDKMLEKNLIGRKGDGGFYRISVVGGVKTKEVIDFSDFTYKPLKDYDMEYNSINELLESSSIYGQFFQDILVKFYLYLIGLIPTVTDNIYDINKAMKLGYSWKIGPVELLYQLKEGFEWIKNQALLKNLPLPPYITNNSYKLIEASKFQFNRINLEESRILLKNNSAELYLYQNRLVVSITTKMNCLNEEVFDLIIQVVELAEERGQDLYIIPLTDYFSAGADLKLIARHIKNNDFVKLEEFLALGQRTMTRLKYSNVNIISCAVGFALGGGCEILLHSDFIVANQELSTGLVEVSIGLAPGFGGIKEMFYRADEENKAKPTITTDGNNNTSLEPQQDKAELTGNFLEKSISKIVINSLKTEQGRLFFENLLQSSNRSISQNDYIIEVNRDLVGTLFKINSFGEGSIGPATCGHVVTIKYQILDTNNNLINEATKTFSLGSWPIIPAIDMITNGMMVGQSRQAVIPPQYAYYNSKYRVENIDHDAYYKVNIMLNSILPNNFVNPAEVKIFDNEIAYKIPLLCGDKVKFAAKITRLSNGEILYDSNKQDKNIEMKIGDINYPLIVSYALHGKVPVGTRTVIAKGKTFKALGSKVNHMLVQDKIEVDEFLMLELSIVD</sequence>